<protein>
    <submittedName>
        <fullName evidence="1">Uncharacterized protein</fullName>
    </submittedName>
</protein>
<proteinExistence type="predicted"/>
<evidence type="ECO:0000313" key="1">
    <source>
        <dbReference type="EMBL" id="VAW71318.1"/>
    </source>
</evidence>
<name>A0A3B0XSS2_9ZZZZ</name>
<dbReference type="EMBL" id="UOFJ01000589">
    <property type="protein sequence ID" value="VAW71318.1"/>
    <property type="molecule type" value="Genomic_DNA"/>
</dbReference>
<organism evidence="1">
    <name type="scientific">hydrothermal vent metagenome</name>
    <dbReference type="NCBI Taxonomy" id="652676"/>
    <lineage>
        <taxon>unclassified sequences</taxon>
        <taxon>metagenomes</taxon>
        <taxon>ecological metagenomes</taxon>
    </lineage>
</organism>
<reference evidence="1" key="1">
    <citation type="submission" date="2018-06" db="EMBL/GenBank/DDBJ databases">
        <authorList>
            <person name="Zhirakovskaya E."/>
        </authorList>
    </citation>
    <scope>NUCLEOTIDE SEQUENCE</scope>
</reference>
<gene>
    <name evidence="1" type="ORF">MNBD_GAMMA10-391</name>
</gene>
<sequence>MLKIRPEQMQAIETNYKNRRREELWSKFKADYPVLSKNIKDKKGIEIISGCVDDGKKLDIIDNVDIIRFSALAFLPEKIRHDDWLSSIIIRILHNENLSAKERLSFLFDNVIDKKYIL</sequence>
<accession>A0A3B0XSS2</accession>
<dbReference type="AlphaFoldDB" id="A0A3B0XSS2"/>